<comment type="function">
    <text evidence="8">Catalyzes the NADPH-dependent reduction of glutamyl-tRNA(Glu) to glutamate 1-semialdehyde (GSA).</text>
</comment>
<dbReference type="InterPro" id="IPR015896">
    <property type="entry name" value="4pyrrol_synth_GluRdtase_dimer"/>
</dbReference>
<dbReference type="NCBIfam" id="TIGR01035">
    <property type="entry name" value="hemA"/>
    <property type="match status" value="1"/>
</dbReference>
<accession>A0ABS1SM27</accession>
<name>A0ABS1SM27_9MICO</name>
<evidence type="ECO:0000256" key="5">
    <source>
        <dbReference type="ARBA" id="ARBA00023002"/>
    </source>
</evidence>
<evidence type="ECO:0000259" key="12">
    <source>
        <dbReference type="Pfam" id="PF05201"/>
    </source>
</evidence>
<evidence type="ECO:0000256" key="2">
    <source>
        <dbReference type="ARBA" id="ARBA00005916"/>
    </source>
</evidence>
<evidence type="ECO:0000256" key="3">
    <source>
        <dbReference type="ARBA" id="ARBA00012970"/>
    </source>
</evidence>
<dbReference type="InterPro" id="IPR006151">
    <property type="entry name" value="Shikm_DH/Glu-tRNA_Rdtase"/>
</dbReference>
<comment type="catalytic activity">
    <reaction evidence="7 8 9">
        <text>(S)-4-amino-5-oxopentanoate + tRNA(Glu) + NADP(+) = L-glutamyl-tRNA(Glu) + NADPH + H(+)</text>
        <dbReference type="Rhea" id="RHEA:12344"/>
        <dbReference type="Rhea" id="RHEA-COMP:9663"/>
        <dbReference type="Rhea" id="RHEA-COMP:9680"/>
        <dbReference type="ChEBI" id="CHEBI:15378"/>
        <dbReference type="ChEBI" id="CHEBI:57501"/>
        <dbReference type="ChEBI" id="CHEBI:57783"/>
        <dbReference type="ChEBI" id="CHEBI:58349"/>
        <dbReference type="ChEBI" id="CHEBI:78442"/>
        <dbReference type="ChEBI" id="CHEBI:78520"/>
        <dbReference type="EC" id="1.2.1.70"/>
    </reaction>
</comment>
<evidence type="ECO:0000313" key="13">
    <source>
        <dbReference type="EMBL" id="MBL3689201.1"/>
    </source>
</evidence>
<dbReference type="PROSITE" id="PS00747">
    <property type="entry name" value="GLUTR"/>
    <property type="match status" value="1"/>
</dbReference>
<dbReference type="PANTHER" id="PTHR43013:SF1">
    <property type="entry name" value="GLUTAMYL-TRNA REDUCTASE"/>
    <property type="match status" value="1"/>
</dbReference>
<feature type="binding site" evidence="8">
    <location>
        <begin position="43"/>
        <end position="46"/>
    </location>
    <ligand>
        <name>substrate</name>
    </ligand>
</feature>
<dbReference type="Pfam" id="PF05201">
    <property type="entry name" value="GlutR_N"/>
    <property type="match status" value="1"/>
</dbReference>
<evidence type="ECO:0000259" key="10">
    <source>
        <dbReference type="Pfam" id="PF00745"/>
    </source>
</evidence>
<keyword evidence="4 8" id="KW-0521">NADP</keyword>
<evidence type="ECO:0000256" key="6">
    <source>
        <dbReference type="ARBA" id="ARBA00023244"/>
    </source>
</evidence>
<dbReference type="InterPro" id="IPR015895">
    <property type="entry name" value="4pyrrol_synth_GluRdtase_N"/>
</dbReference>
<comment type="caution">
    <text evidence="13">The sequence shown here is derived from an EMBL/GenBank/DDBJ whole genome shotgun (WGS) entry which is preliminary data.</text>
</comment>
<dbReference type="InterPro" id="IPR000343">
    <property type="entry name" value="4pyrrol_synth_GluRdtase"/>
</dbReference>
<feature type="binding site" evidence="8">
    <location>
        <begin position="184"/>
        <end position="189"/>
    </location>
    <ligand>
        <name>NADP(+)</name>
        <dbReference type="ChEBI" id="CHEBI:58349"/>
    </ligand>
</feature>
<dbReference type="Gene3D" id="3.30.460.30">
    <property type="entry name" value="Glutamyl-tRNA reductase, N-terminal domain"/>
    <property type="match status" value="1"/>
</dbReference>
<organism evidence="13 14">
    <name type="scientific">Leucobacter chromiireducens subsp. chromiireducens</name>
    <dbReference type="NCBI Taxonomy" id="660067"/>
    <lineage>
        <taxon>Bacteria</taxon>
        <taxon>Bacillati</taxon>
        <taxon>Actinomycetota</taxon>
        <taxon>Actinomycetes</taxon>
        <taxon>Micrococcales</taxon>
        <taxon>Microbacteriaceae</taxon>
        <taxon>Leucobacter</taxon>
    </lineage>
</organism>
<feature type="domain" description="Quinate/shikimate 5-dehydrogenase/glutamyl-tRNA reductase" evidence="11">
    <location>
        <begin position="167"/>
        <end position="293"/>
    </location>
</feature>
<evidence type="ECO:0000259" key="11">
    <source>
        <dbReference type="Pfam" id="PF01488"/>
    </source>
</evidence>
<dbReference type="EC" id="1.2.1.70" evidence="3 8"/>
<feature type="domain" description="Tetrapyrrole biosynthesis glutamyl-tRNA reductase dimerisation" evidence="10">
    <location>
        <begin position="307"/>
        <end position="414"/>
    </location>
</feature>
<dbReference type="Gene3D" id="3.40.50.720">
    <property type="entry name" value="NAD(P)-binding Rossmann-like Domain"/>
    <property type="match status" value="1"/>
</dbReference>
<feature type="binding site" evidence="8">
    <location>
        <begin position="109"/>
        <end position="111"/>
    </location>
    <ligand>
        <name>substrate</name>
    </ligand>
</feature>
<evidence type="ECO:0000256" key="1">
    <source>
        <dbReference type="ARBA" id="ARBA00005059"/>
    </source>
</evidence>
<keyword evidence="5 8" id="KW-0560">Oxidoreductase</keyword>
<protein>
    <recommendedName>
        <fullName evidence="3 8">Glutamyl-tRNA reductase</fullName>
        <shortName evidence="8">GluTR</shortName>
        <ecNumber evidence="3 8">1.2.1.70</ecNumber>
    </recommendedName>
</protein>
<dbReference type="SUPFAM" id="SSF69742">
    <property type="entry name" value="Glutamyl tRNA-reductase catalytic, N-terminal domain"/>
    <property type="match status" value="1"/>
</dbReference>
<keyword evidence="14" id="KW-1185">Reference proteome</keyword>
<gene>
    <name evidence="8" type="primary">hemA</name>
    <name evidence="13" type="ORF">D3226_04400</name>
</gene>
<proteinExistence type="inferred from homology"/>
<dbReference type="InterPro" id="IPR036291">
    <property type="entry name" value="NAD(P)-bd_dom_sf"/>
</dbReference>
<dbReference type="Pfam" id="PF00745">
    <property type="entry name" value="GlutR_dimer"/>
    <property type="match status" value="1"/>
</dbReference>
<dbReference type="RefSeq" id="WP_202381150.1">
    <property type="nucleotide sequence ID" value="NZ_BAAAMA010000004.1"/>
</dbReference>
<evidence type="ECO:0000256" key="4">
    <source>
        <dbReference type="ARBA" id="ARBA00022857"/>
    </source>
</evidence>
<dbReference type="SUPFAM" id="SSF69075">
    <property type="entry name" value="Glutamyl tRNA-reductase dimerization domain"/>
    <property type="match status" value="1"/>
</dbReference>
<evidence type="ECO:0000256" key="7">
    <source>
        <dbReference type="ARBA" id="ARBA00047464"/>
    </source>
</evidence>
<feature type="domain" description="Glutamyl-tRNA reductase N-terminal" evidence="12">
    <location>
        <begin position="6"/>
        <end position="151"/>
    </location>
</feature>
<comment type="similarity">
    <text evidence="2 8 9">Belongs to the glutamyl-tRNA reductase family.</text>
</comment>
<dbReference type="InterPro" id="IPR036453">
    <property type="entry name" value="GluRdtase_dimer_dom_sf"/>
</dbReference>
<comment type="miscellaneous">
    <text evidence="8">During catalysis, the active site Cys acts as a nucleophile attacking the alpha-carbonyl group of tRNA-bound glutamate with the formation of a thioester intermediate between enzyme and glutamate, and the concomitant release of tRNA(Glu). The thioester intermediate is finally reduced by direct hydride transfer from NADPH, to form the product GSA.</text>
</comment>
<evidence type="ECO:0000313" key="14">
    <source>
        <dbReference type="Proteomes" id="UP001646141"/>
    </source>
</evidence>
<dbReference type="InterPro" id="IPR018214">
    <property type="entry name" value="GluRdtase_CS"/>
</dbReference>
<comment type="subunit">
    <text evidence="8">Homodimer.</text>
</comment>
<dbReference type="Proteomes" id="UP001646141">
    <property type="component" value="Unassembled WGS sequence"/>
</dbReference>
<keyword evidence="6 8" id="KW-0627">Porphyrin biosynthesis</keyword>
<sequence>MLLALSLDHRGSALPLREAVARREAEITSEFAEFCAGSVVLATCNRFELYLDAGRDTPEFPAAALARLAQIAELPEDELTAAARVASDVAAAEHLFAVASGLESAALGEEEIAGQVRRAHTAARSAQTVTDRLERVFQTATRTSRAVRERTGVREAGQSLVRLALVLAERRIAAWEDAEVVLVGTGAYAGATVAALRDRGARRISVHSPSGRAEAFAESHGLTAVAPHGVGQALAAADLVVACSAAQDPLLGAADFAHPTAQERLLLDLGMPRNIAPDVGALPGIELLDLDTVARHIPIPELSAEAEARSLVRAAAAEFATDQAERAIAPTVSTLRGHVLGLLEDELCRARKGSPAGEAPDADGNTDAVAAEVEAALRRFTGRLLHEPTTRLRALARAGRADEAQAAAHALFGIEHPRP</sequence>
<dbReference type="Pfam" id="PF01488">
    <property type="entry name" value="Shikimate_DH"/>
    <property type="match status" value="1"/>
</dbReference>
<dbReference type="NCBIfam" id="NF000750">
    <property type="entry name" value="PRK00045.3-4"/>
    <property type="match status" value="1"/>
</dbReference>
<feature type="active site" description="Nucleophile" evidence="8">
    <location>
        <position position="44"/>
    </location>
</feature>
<dbReference type="PIRSF" id="PIRSF000445">
    <property type="entry name" value="4pyrrol_synth_GluRdtase"/>
    <property type="match status" value="1"/>
</dbReference>
<dbReference type="PANTHER" id="PTHR43013">
    <property type="entry name" value="GLUTAMYL-TRNA REDUCTASE"/>
    <property type="match status" value="1"/>
</dbReference>
<feature type="site" description="Important for activity" evidence="8">
    <location>
        <position position="94"/>
    </location>
</feature>
<evidence type="ECO:0000256" key="9">
    <source>
        <dbReference type="RuleBase" id="RU000584"/>
    </source>
</evidence>
<dbReference type="EMBL" id="QYAD01000001">
    <property type="protein sequence ID" value="MBL3689201.1"/>
    <property type="molecule type" value="Genomic_DNA"/>
</dbReference>
<feature type="binding site" evidence="8">
    <location>
        <position position="104"/>
    </location>
    <ligand>
        <name>substrate</name>
    </ligand>
</feature>
<comment type="pathway">
    <text evidence="1 8 9">Porphyrin-containing compound metabolism; protoporphyrin-IX biosynthesis; 5-aminolevulinate from L-glutamyl-tRNA(Glu): step 1/2.</text>
</comment>
<evidence type="ECO:0000256" key="8">
    <source>
        <dbReference type="HAMAP-Rule" id="MF_00087"/>
    </source>
</evidence>
<dbReference type="InterPro" id="IPR036343">
    <property type="entry name" value="GluRdtase_N_sf"/>
</dbReference>
<dbReference type="SUPFAM" id="SSF51735">
    <property type="entry name" value="NAD(P)-binding Rossmann-fold domains"/>
    <property type="match status" value="1"/>
</dbReference>
<comment type="domain">
    <text evidence="8">Possesses an unusual extended V-shaped dimeric structure with each monomer consisting of three distinct domains arranged along a curved 'spinal' alpha-helix. The N-terminal catalytic domain specifically recognizes the glutamate moiety of the substrate. The second domain is the NADPH-binding domain, and the third C-terminal domain is responsible for dimerization.</text>
</comment>
<feature type="binding site" evidence="8">
    <location>
        <position position="115"/>
    </location>
    <ligand>
        <name>substrate</name>
    </ligand>
</feature>
<reference evidence="13 14" key="1">
    <citation type="submission" date="2018-09" db="EMBL/GenBank/DDBJ databases">
        <title>Comparative genomics of Leucobacter spp.</title>
        <authorList>
            <person name="Reis A.C."/>
            <person name="Kolvenbach B.A."/>
            <person name="Corvini P.F.X."/>
            <person name="Nunes O.C."/>
        </authorList>
    </citation>
    <scope>NUCLEOTIDE SEQUENCE [LARGE SCALE GENOMIC DNA]</scope>
    <source>
        <strain evidence="13 14">L-1</strain>
    </source>
</reference>
<dbReference type="HAMAP" id="MF_00087">
    <property type="entry name" value="Glu_tRNA_reductase"/>
    <property type="match status" value="1"/>
</dbReference>
<dbReference type="GO" id="GO:0008883">
    <property type="term" value="F:glutamyl-tRNA reductase activity"/>
    <property type="evidence" value="ECO:0007669"/>
    <property type="project" value="UniProtKB-EC"/>
</dbReference>